<reference evidence="1 2" key="1">
    <citation type="journal article" date="2019" name="Environ. Microbiol.">
        <title>Species interactions and distinct microbial communities in high Arctic permafrost affected cryosols are associated with the CH4 and CO2 gas fluxes.</title>
        <authorList>
            <person name="Altshuler I."/>
            <person name="Hamel J."/>
            <person name="Turney S."/>
            <person name="Magnuson E."/>
            <person name="Levesque R."/>
            <person name="Greer C."/>
            <person name="Whyte L.G."/>
        </authorList>
    </citation>
    <scope>NUCLEOTIDE SEQUENCE [LARGE SCALE GENOMIC DNA]</scope>
    <source>
        <strain evidence="1 2">S5.1</strain>
    </source>
</reference>
<dbReference type="Gene3D" id="2.40.350.10">
    <property type="entry name" value="SO1590-like"/>
    <property type="match status" value="1"/>
</dbReference>
<dbReference type="EMBL" id="RCZK01000001">
    <property type="protein sequence ID" value="TPG15736.1"/>
    <property type="molecule type" value="Genomic_DNA"/>
</dbReference>
<accession>A0A502CV80</accession>
<comment type="caution">
    <text evidence="1">The sequence shown here is derived from an EMBL/GenBank/DDBJ whole genome shotgun (WGS) entry which is preliminary data.</text>
</comment>
<keyword evidence="2" id="KW-1185">Reference proteome</keyword>
<dbReference type="Pfam" id="PF11528">
    <property type="entry name" value="DUF3224"/>
    <property type="match status" value="1"/>
</dbReference>
<organism evidence="1 2">
    <name type="scientific">Sphingomonas oligophenolica</name>
    <dbReference type="NCBI Taxonomy" id="301154"/>
    <lineage>
        <taxon>Bacteria</taxon>
        <taxon>Pseudomonadati</taxon>
        <taxon>Pseudomonadota</taxon>
        <taxon>Alphaproteobacteria</taxon>
        <taxon>Sphingomonadales</taxon>
        <taxon>Sphingomonadaceae</taxon>
        <taxon>Sphingomonas</taxon>
    </lineage>
</organism>
<dbReference type="InterPro" id="IPR023159">
    <property type="entry name" value="SO1590-like_sf"/>
</dbReference>
<dbReference type="InterPro" id="IPR021607">
    <property type="entry name" value="DUF3224"/>
</dbReference>
<sequence length="135" mass="13300">MHAIGTFTVEITPEAQADAPAGGLPTARMGIAKTFTGGMTGTATGTMLSAGAPKPGQAGAYVAVDQFTGTVDGHGGGFALLHRGTIDKAGTADLSVVIAPDTGTGALAGIAGTFGIEIEGGVHRYDLTYTLPAKP</sequence>
<protein>
    <submittedName>
        <fullName evidence="1">DUF3224 domain-containing protein</fullName>
    </submittedName>
</protein>
<dbReference type="AlphaFoldDB" id="A0A502CV80"/>
<gene>
    <name evidence="1" type="ORF">EAH84_01170</name>
</gene>
<dbReference type="SUPFAM" id="SSF159238">
    <property type="entry name" value="SO1590-like"/>
    <property type="match status" value="1"/>
</dbReference>
<evidence type="ECO:0000313" key="2">
    <source>
        <dbReference type="Proteomes" id="UP000318413"/>
    </source>
</evidence>
<name>A0A502CV80_9SPHN</name>
<dbReference type="OrthoDB" id="69764at2"/>
<dbReference type="Proteomes" id="UP000318413">
    <property type="component" value="Unassembled WGS sequence"/>
</dbReference>
<proteinExistence type="predicted"/>
<evidence type="ECO:0000313" key="1">
    <source>
        <dbReference type="EMBL" id="TPG15736.1"/>
    </source>
</evidence>